<dbReference type="EMBL" id="BFBR01000002">
    <property type="protein sequence ID" value="GBF57211.1"/>
    <property type="molecule type" value="Genomic_DNA"/>
</dbReference>
<dbReference type="GO" id="GO:0005829">
    <property type="term" value="C:cytosol"/>
    <property type="evidence" value="ECO:0007669"/>
    <property type="project" value="TreeGrafter"/>
</dbReference>
<feature type="domain" description="NusB/RsmB/TIM44" evidence="7">
    <location>
        <begin position="16"/>
        <end position="149"/>
    </location>
</feature>
<dbReference type="GO" id="GO:0003723">
    <property type="term" value="F:RNA binding"/>
    <property type="evidence" value="ECO:0007669"/>
    <property type="project" value="UniProtKB-UniRule"/>
</dbReference>
<comment type="similarity">
    <text evidence="1 6">Belongs to the NusB family.</text>
</comment>
<organism evidence="8 9">
    <name type="scientific">Candidatus Phycosocius bacilliformis</name>
    <dbReference type="NCBI Taxonomy" id="1445552"/>
    <lineage>
        <taxon>Bacteria</taxon>
        <taxon>Pseudomonadati</taxon>
        <taxon>Pseudomonadota</taxon>
        <taxon>Alphaproteobacteria</taxon>
        <taxon>Caulobacterales</taxon>
        <taxon>Caulobacterales incertae sedis</taxon>
        <taxon>Candidatus Phycosocius</taxon>
    </lineage>
</organism>
<dbReference type="InterPro" id="IPR011605">
    <property type="entry name" value="NusB_fam"/>
</dbReference>
<dbReference type="GO" id="GO:0006353">
    <property type="term" value="P:DNA-templated transcription termination"/>
    <property type="evidence" value="ECO:0007669"/>
    <property type="project" value="UniProtKB-UniRule"/>
</dbReference>
<sequence>MSRSKPTSLTDARRGARLAAVQALYQMEVSGGGVKAIVREFLDHRLGEDSEIGPLEVADADFFRAIVEGVVDEQALIDASIKARLAKGWRLDRIDSIVRAAVRAATWELLRRADVPVAVVIDEYVGIVNAFFEGPEGGFTNGLLDRLARELKANDLRHVTS</sequence>
<evidence type="ECO:0000259" key="7">
    <source>
        <dbReference type="Pfam" id="PF01029"/>
    </source>
</evidence>
<evidence type="ECO:0000256" key="1">
    <source>
        <dbReference type="ARBA" id="ARBA00005952"/>
    </source>
</evidence>
<dbReference type="NCBIfam" id="TIGR01951">
    <property type="entry name" value="nusB"/>
    <property type="match status" value="1"/>
</dbReference>
<comment type="caution">
    <text evidence="8">The sequence shown here is derived from an EMBL/GenBank/DDBJ whole genome shotgun (WGS) entry which is preliminary data.</text>
</comment>
<keyword evidence="4 6" id="KW-0805">Transcription regulation</keyword>
<keyword evidence="3 6" id="KW-0694">RNA-binding</keyword>
<dbReference type="AlphaFoldDB" id="A0A2P2E828"/>
<evidence type="ECO:0000256" key="6">
    <source>
        <dbReference type="HAMAP-Rule" id="MF_00073"/>
    </source>
</evidence>
<dbReference type="RefSeq" id="WP_108984079.1">
    <property type="nucleotide sequence ID" value="NZ_BFBR01000002.1"/>
</dbReference>
<gene>
    <name evidence="6 8" type="primary">nusB</name>
    <name evidence="8" type="ORF">PbB2_00875</name>
</gene>
<dbReference type="Pfam" id="PF01029">
    <property type="entry name" value="NusB"/>
    <property type="match status" value="1"/>
</dbReference>
<evidence type="ECO:0000313" key="9">
    <source>
        <dbReference type="Proteomes" id="UP000245086"/>
    </source>
</evidence>
<dbReference type="Gene3D" id="1.10.940.10">
    <property type="entry name" value="NusB-like"/>
    <property type="match status" value="1"/>
</dbReference>
<dbReference type="InterPro" id="IPR006027">
    <property type="entry name" value="NusB_RsmB_TIM44"/>
</dbReference>
<proteinExistence type="inferred from homology"/>
<keyword evidence="9" id="KW-1185">Reference proteome</keyword>
<protein>
    <recommendedName>
        <fullName evidence="6">Transcription antitermination protein NusB</fullName>
    </recommendedName>
    <alternativeName>
        <fullName evidence="6">Antitermination factor NusB</fullName>
    </alternativeName>
</protein>
<evidence type="ECO:0000313" key="8">
    <source>
        <dbReference type="EMBL" id="GBF57211.1"/>
    </source>
</evidence>
<evidence type="ECO:0000256" key="4">
    <source>
        <dbReference type="ARBA" id="ARBA00023015"/>
    </source>
</evidence>
<comment type="function">
    <text evidence="6">Involved in transcription antitermination. Required for transcription of ribosomal RNA (rRNA) genes. Binds specifically to the boxA antiterminator sequence of the ribosomal RNA (rrn) operons.</text>
</comment>
<reference evidence="8 9" key="1">
    <citation type="journal article" date="2018" name="Genome Announc.">
        <title>Draft Genome Sequence of "Candidatus Phycosocius bacilliformis," an Alphaproteobacterial Ectosymbiont of the Hydrocarbon-Producing Green Alga Botryococcus braunii.</title>
        <authorList>
            <person name="Tanabe Y."/>
            <person name="Yamaguchi H."/>
            <person name="Watanabe M.M."/>
        </authorList>
    </citation>
    <scope>NUCLEOTIDE SEQUENCE [LARGE SCALE GENOMIC DNA]</scope>
    <source>
        <strain evidence="8 9">BOTRYCO-2</strain>
    </source>
</reference>
<dbReference type="HAMAP" id="MF_00073">
    <property type="entry name" value="NusB"/>
    <property type="match status" value="1"/>
</dbReference>
<name>A0A2P2E828_9PROT</name>
<dbReference type="SUPFAM" id="SSF48013">
    <property type="entry name" value="NusB-like"/>
    <property type="match status" value="1"/>
</dbReference>
<dbReference type="Proteomes" id="UP000245086">
    <property type="component" value="Unassembled WGS sequence"/>
</dbReference>
<dbReference type="OrthoDB" id="9797817at2"/>
<dbReference type="PANTHER" id="PTHR11078">
    <property type="entry name" value="N UTILIZATION SUBSTANCE PROTEIN B-RELATED"/>
    <property type="match status" value="1"/>
</dbReference>
<dbReference type="GO" id="GO:0031564">
    <property type="term" value="P:transcription antitermination"/>
    <property type="evidence" value="ECO:0007669"/>
    <property type="project" value="UniProtKB-KW"/>
</dbReference>
<dbReference type="InterPro" id="IPR035926">
    <property type="entry name" value="NusB-like_sf"/>
</dbReference>
<keyword evidence="5 6" id="KW-0804">Transcription</keyword>
<evidence type="ECO:0000256" key="5">
    <source>
        <dbReference type="ARBA" id="ARBA00023163"/>
    </source>
</evidence>
<evidence type="ECO:0000256" key="3">
    <source>
        <dbReference type="ARBA" id="ARBA00022884"/>
    </source>
</evidence>
<accession>A0A2P2E828</accession>
<evidence type="ECO:0000256" key="2">
    <source>
        <dbReference type="ARBA" id="ARBA00022814"/>
    </source>
</evidence>
<dbReference type="PANTHER" id="PTHR11078:SF3">
    <property type="entry name" value="ANTITERMINATION NUSB DOMAIN-CONTAINING PROTEIN"/>
    <property type="match status" value="1"/>
</dbReference>
<keyword evidence="2 6" id="KW-0889">Transcription antitermination</keyword>